<feature type="compositionally biased region" description="Polar residues" evidence="1">
    <location>
        <begin position="154"/>
        <end position="163"/>
    </location>
</feature>
<feature type="compositionally biased region" description="Low complexity" evidence="1">
    <location>
        <begin position="1"/>
        <end position="12"/>
    </location>
</feature>
<dbReference type="RefSeq" id="XP_007365760.1">
    <property type="nucleotide sequence ID" value="XM_007365698.1"/>
</dbReference>
<name>R7T154_DICSQ</name>
<proteinExistence type="predicted"/>
<dbReference type="AlphaFoldDB" id="R7T154"/>
<evidence type="ECO:0000313" key="2">
    <source>
        <dbReference type="EMBL" id="EJF61665.1"/>
    </source>
</evidence>
<dbReference type="OrthoDB" id="2590867at2759"/>
<dbReference type="OMA" id="NDRDFHP"/>
<dbReference type="HOGENOM" id="CLU_1511348_0_0_1"/>
<dbReference type="KEGG" id="dsq:DICSQDRAFT_127054"/>
<protein>
    <submittedName>
        <fullName evidence="2">Uncharacterized protein</fullName>
    </submittedName>
</protein>
<feature type="compositionally biased region" description="Polar residues" evidence="1">
    <location>
        <begin position="52"/>
        <end position="65"/>
    </location>
</feature>
<dbReference type="GeneID" id="18834371"/>
<sequence>MSNTRSDNTNRTTGDDTHAHGAKTQKLKGATELVHGLGESIRGRFMEAVDGSQGSRHAPISQQGRQEVERGMAKLTGGPGAASVTSSTGTRNPNPAGDSDGVSTNTESSSGFGARQRANGGNALGPSSGLTTGFGNAGPEAAVAQAPYGGQESAMGQQGSTNRDFGYEEGQTRRDPAVMGQQGNSPGPAPHRYTLSGEPKRLG</sequence>
<reference evidence="2 3" key="1">
    <citation type="journal article" date="2012" name="Science">
        <title>The Paleozoic origin of enzymatic lignin decomposition reconstructed from 31 fungal genomes.</title>
        <authorList>
            <person name="Floudas D."/>
            <person name="Binder M."/>
            <person name="Riley R."/>
            <person name="Barry K."/>
            <person name="Blanchette R.A."/>
            <person name="Henrissat B."/>
            <person name="Martinez A.T."/>
            <person name="Otillar R."/>
            <person name="Spatafora J.W."/>
            <person name="Yadav J.S."/>
            <person name="Aerts A."/>
            <person name="Benoit I."/>
            <person name="Boyd A."/>
            <person name="Carlson A."/>
            <person name="Copeland A."/>
            <person name="Coutinho P.M."/>
            <person name="de Vries R.P."/>
            <person name="Ferreira P."/>
            <person name="Findley K."/>
            <person name="Foster B."/>
            <person name="Gaskell J."/>
            <person name="Glotzer D."/>
            <person name="Gorecki P."/>
            <person name="Heitman J."/>
            <person name="Hesse C."/>
            <person name="Hori C."/>
            <person name="Igarashi K."/>
            <person name="Jurgens J.A."/>
            <person name="Kallen N."/>
            <person name="Kersten P."/>
            <person name="Kohler A."/>
            <person name="Kuees U."/>
            <person name="Kumar T.K.A."/>
            <person name="Kuo A."/>
            <person name="LaButti K."/>
            <person name="Larrondo L.F."/>
            <person name="Lindquist E."/>
            <person name="Ling A."/>
            <person name="Lombard V."/>
            <person name="Lucas S."/>
            <person name="Lundell T."/>
            <person name="Martin R."/>
            <person name="McLaughlin D.J."/>
            <person name="Morgenstern I."/>
            <person name="Morin E."/>
            <person name="Murat C."/>
            <person name="Nagy L.G."/>
            <person name="Nolan M."/>
            <person name="Ohm R.A."/>
            <person name="Patyshakuliyeva A."/>
            <person name="Rokas A."/>
            <person name="Ruiz-Duenas F.J."/>
            <person name="Sabat G."/>
            <person name="Salamov A."/>
            <person name="Samejima M."/>
            <person name="Schmutz J."/>
            <person name="Slot J.C."/>
            <person name="St John F."/>
            <person name="Stenlid J."/>
            <person name="Sun H."/>
            <person name="Sun S."/>
            <person name="Syed K."/>
            <person name="Tsang A."/>
            <person name="Wiebenga A."/>
            <person name="Young D."/>
            <person name="Pisabarro A."/>
            <person name="Eastwood D.C."/>
            <person name="Martin F."/>
            <person name="Cullen D."/>
            <person name="Grigoriev I.V."/>
            <person name="Hibbett D.S."/>
        </authorList>
    </citation>
    <scope>NUCLEOTIDE SEQUENCE [LARGE SCALE GENOMIC DNA]</scope>
    <source>
        <strain evidence="2 3">LYAD-421 SS1</strain>
    </source>
</reference>
<feature type="region of interest" description="Disordered" evidence="1">
    <location>
        <begin position="1"/>
        <end position="203"/>
    </location>
</feature>
<dbReference type="Proteomes" id="UP000053319">
    <property type="component" value="Unassembled WGS sequence"/>
</dbReference>
<gene>
    <name evidence="2" type="ORF">DICSQDRAFT_127054</name>
</gene>
<feature type="compositionally biased region" description="Polar residues" evidence="1">
    <location>
        <begin position="83"/>
        <end position="93"/>
    </location>
</feature>
<organism evidence="2 3">
    <name type="scientific">Dichomitus squalens (strain LYAD-421)</name>
    <name type="common">Western red white-rot fungus</name>
    <dbReference type="NCBI Taxonomy" id="732165"/>
    <lineage>
        <taxon>Eukaryota</taxon>
        <taxon>Fungi</taxon>
        <taxon>Dikarya</taxon>
        <taxon>Basidiomycota</taxon>
        <taxon>Agaricomycotina</taxon>
        <taxon>Agaricomycetes</taxon>
        <taxon>Polyporales</taxon>
        <taxon>Polyporaceae</taxon>
        <taxon>Dichomitus</taxon>
    </lineage>
</organism>
<evidence type="ECO:0000313" key="3">
    <source>
        <dbReference type="Proteomes" id="UP000053319"/>
    </source>
</evidence>
<accession>R7T154</accession>
<dbReference type="EMBL" id="JH719409">
    <property type="protein sequence ID" value="EJF61665.1"/>
    <property type="molecule type" value="Genomic_DNA"/>
</dbReference>
<feature type="compositionally biased region" description="Polar residues" evidence="1">
    <location>
        <begin position="101"/>
        <end position="111"/>
    </location>
</feature>
<evidence type="ECO:0000256" key="1">
    <source>
        <dbReference type="SAM" id="MobiDB-lite"/>
    </source>
</evidence>